<protein>
    <submittedName>
        <fullName evidence="1">Uncharacterized protein</fullName>
    </submittedName>
</protein>
<dbReference type="Proteomes" id="UP000623467">
    <property type="component" value="Unassembled WGS sequence"/>
</dbReference>
<sequence length="282" mass="32025">MAIPSSDPPMARSFTFKGAFYLLSRPSSRRCLPSPSPIQRRACLLLTYMKTRAPLTELFAFFYPATQPTVATLNELQETIEILVGKYDMQSIVPMAKTHLQKYLESQPLAVYAVAFAQRWEDVGRDAAKECLKLPLRIPDPEVPRELRHLTSTAYHNLLLYHFQCAEAVKQTTKDLKWIQNPARYCWFICGSCAAHGSVLLSDGTAPSVRSWFMQFLNGMGEQLALKPIRSLCGHPLFFDAIRVAVYCNGHCRARALDDLNSFITVWEAKITEEIGKVEWKF</sequence>
<reference evidence="1" key="1">
    <citation type="submission" date="2020-05" db="EMBL/GenBank/DDBJ databases">
        <title>Mycena genomes resolve the evolution of fungal bioluminescence.</title>
        <authorList>
            <person name="Tsai I.J."/>
        </authorList>
    </citation>
    <scope>NUCLEOTIDE SEQUENCE</scope>
    <source>
        <strain evidence="1">160909Yilan</strain>
    </source>
</reference>
<dbReference type="OrthoDB" id="3164835at2759"/>
<proteinExistence type="predicted"/>
<dbReference type="AlphaFoldDB" id="A0A8H7CNK4"/>
<organism evidence="1 2">
    <name type="scientific">Mycena sanguinolenta</name>
    <dbReference type="NCBI Taxonomy" id="230812"/>
    <lineage>
        <taxon>Eukaryota</taxon>
        <taxon>Fungi</taxon>
        <taxon>Dikarya</taxon>
        <taxon>Basidiomycota</taxon>
        <taxon>Agaricomycotina</taxon>
        <taxon>Agaricomycetes</taxon>
        <taxon>Agaricomycetidae</taxon>
        <taxon>Agaricales</taxon>
        <taxon>Marasmiineae</taxon>
        <taxon>Mycenaceae</taxon>
        <taxon>Mycena</taxon>
    </lineage>
</organism>
<accession>A0A8H7CNK4</accession>
<evidence type="ECO:0000313" key="2">
    <source>
        <dbReference type="Proteomes" id="UP000623467"/>
    </source>
</evidence>
<keyword evidence="2" id="KW-1185">Reference proteome</keyword>
<gene>
    <name evidence="1" type="ORF">MSAN_02016300</name>
</gene>
<name>A0A8H7CNK4_9AGAR</name>
<evidence type="ECO:0000313" key="1">
    <source>
        <dbReference type="EMBL" id="KAF7342596.1"/>
    </source>
</evidence>
<comment type="caution">
    <text evidence="1">The sequence shown here is derived from an EMBL/GenBank/DDBJ whole genome shotgun (WGS) entry which is preliminary data.</text>
</comment>
<dbReference type="EMBL" id="JACAZH010000025">
    <property type="protein sequence ID" value="KAF7342596.1"/>
    <property type="molecule type" value="Genomic_DNA"/>
</dbReference>